<evidence type="ECO:0000256" key="2">
    <source>
        <dbReference type="ARBA" id="ARBA00022605"/>
    </source>
</evidence>
<dbReference type="InterPro" id="IPR036291">
    <property type="entry name" value="NAD(P)-bd_dom_sf"/>
</dbReference>
<evidence type="ECO:0000256" key="4">
    <source>
        <dbReference type="ARBA" id="ARBA00023027"/>
    </source>
</evidence>
<reference evidence="8" key="1">
    <citation type="submission" date="2021-02" db="EMBL/GenBank/DDBJ databases">
        <authorList>
            <person name="Han P."/>
        </authorList>
    </citation>
    <scope>NUCLEOTIDE SEQUENCE</scope>
    <source>
        <strain evidence="8">Candidatus Nitrosotenuis uzonensis 5A</strain>
    </source>
</reference>
<evidence type="ECO:0000259" key="7">
    <source>
        <dbReference type="Pfam" id="PF02826"/>
    </source>
</evidence>
<dbReference type="InterPro" id="IPR050857">
    <property type="entry name" value="D-2-hydroxyacid_DH"/>
</dbReference>
<evidence type="ECO:0000313" key="8">
    <source>
        <dbReference type="EMBL" id="CAE6496416.1"/>
    </source>
</evidence>
<keyword evidence="4" id="KW-0520">NAD</keyword>
<feature type="domain" description="D-isomer specific 2-hydroxyacid dehydrogenase NAD-binding" evidence="7">
    <location>
        <begin position="116"/>
        <end position="291"/>
    </location>
</feature>
<evidence type="ECO:0000259" key="6">
    <source>
        <dbReference type="Pfam" id="PF00389"/>
    </source>
</evidence>
<evidence type="ECO:0000256" key="3">
    <source>
        <dbReference type="ARBA" id="ARBA00023002"/>
    </source>
</evidence>
<evidence type="ECO:0000313" key="9">
    <source>
        <dbReference type="Proteomes" id="UP000655759"/>
    </source>
</evidence>
<feature type="domain" description="D-isomer specific 2-hydroxyacid dehydrogenase catalytic" evidence="6">
    <location>
        <begin position="14"/>
        <end position="315"/>
    </location>
</feature>
<keyword evidence="2" id="KW-0028">Amino-acid biosynthesis</keyword>
<dbReference type="InterPro" id="IPR029752">
    <property type="entry name" value="D-isomer_DH_CS1"/>
</dbReference>
<comment type="caution">
    <text evidence="8">The sequence shown here is derived from an EMBL/GenBank/DDBJ whole genome shotgun (WGS) entry which is preliminary data.</text>
</comment>
<keyword evidence="3 5" id="KW-0560">Oxidoreductase</keyword>
<evidence type="ECO:0000256" key="1">
    <source>
        <dbReference type="ARBA" id="ARBA00005854"/>
    </source>
</evidence>
<proteinExistence type="inferred from homology"/>
<dbReference type="Pfam" id="PF02826">
    <property type="entry name" value="2-Hacid_dh_C"/>
    <property type="match status" value="1"/>
</dbReference>
<dbReference type="SUPFAM" id="SSF51735">
    <property type="entry name" value="NAD(P)-binding Rossmann-fold domains"/>
    <property type="match status" value="1"/>
</dbReference>
<dbReference type="InterPro" id="IPR006139">
    <property type="entry name" value="D-isomer_2_OHA_DH_cat_dom"/>
</dbReference>
<organism evidence="8 9">
    <name type="scientific">Candidatus Nitrosotenuis uzonensis</name>
    <dbReference type="NCBI Taxonomy" id="1407055"/>
    <lineage>
        <taxon>Archaea</taxon>
        <taxon>Nitrososphaerota</taxon>
        <taxon>Candidatus Nitrosotenuis</taxon>
    </lineage>
</organism>
<dbReference type="PROSITE" id="PS00065">
    <property type="entry name" value="D_2_HYDROXYACID_DH_1"/>
    <property type="match status" value="1"/>
</dbReference>
<dbReference type="EMBL" id="CAJNAQ010000005">
    <property type="protein sequence ID" value="CAE6496416.1"/>
    <property type="molecule type" value="Genomic_DNA"/>
</dbReference>
<dbReference type="GO" id="GO:0051287">
    <property type="term" value="F:NAD binding"/>
    <property type="evidence" value="ECO:0007669"/>
    <property type="project" value="InterPro"/>
</dbReference>
<protein>
    <submittedName>
        <fullName evidence="8">Putative D-isomer specific 2-hydroxyacid dehydrogenase, NAD binding domain protein</fullName>
    </submittedName>
</protein>
<sequence length="317" mass="34559">MQKKPHYMSLNQSVLICDQVDAVLNNILQKNGLHITYEPQITKEDLAKKIGEFDIVIVRSRTRITADLIEKATKCKIIARVGVGLDNIDTNAAKAKNIRVINAVEGAMNAVAELVIGLMLSMAREIPRADREIRNGNWIKKELMGSELAGKYLGIVGLGNIGKRLARLARSLNMNIIGYDVIPIDPEFAKEVGLIKADLETLLQSADYISLHVPLLDSTKHMINAERISKMKKTARIINTSRGGTIDENALYEAIKSGNLGGAALDVFEVEPATGNKLATLPNVICTPHIGAQTKEAQSLAANVIAEKIIQILRGVI</sequence>
<dbReference type="GO" id="GO:0016616">
    <property type="term" value="F:oxidoreductase activity, acting on the CH-OH group of donors, NAD or NADP as acceptor"/>
    <property type="evidence" value="ECO:0007669"/>
    <property type="project" value="InterPro"/>
</dbReference>
<comment type="similarity">
    <text evidence="1 5">Belongs to the D-isomer specific 2-hydroxyacid dehydrogenase family.</text>
</comment>
<dbReference type="PANTHER" id="PTHR42789:SF1">
    <property type="entry name" value="D-ISOMER SPECIFIC 2-HYDROXYACID DEHYDROGENASE FAMILY PROTEIN (AFU_ORTHOLOGUE AFUA_6G10090)"/>
    <property type="match status" value="1"/>
</dbReference>
<dbReference type="Proteomes" id="UP000655759">
    <property type="component" value="Unassembled WGS sequence"/>
</dbReference>
<evidence type="ECO:0000256" key="5">
    <source>
        <dbReference type="RuleBase" id="RU003719"/>
    </source>
</evidence>
<dbReference type="SUPFAM" id="SSF52283">
    <property type="entry name" value="Formate/glycerate dehydrogenase catalytic domain-like"/>
    <property type="match status" value="1"/>
</dbReference>
<dbReference type="AlphaFoldDB" id="A0A812EZP1"/>
<dbReference type="CDD" id="cd05303">
    <property type="entry name" value="PGDH_2"/>
    <property type="match status" value="1"/>
</dbReference>
<gene>
    <name evidence="8" type="ORF">NUZ5A_50531</name>
</gene>
<dbReference type="GO" id="GO:0008652">
    <property type="term" value="P:amino acid biosynthetic process"/>
    <property type="evidence" value="ECO:0007669"/>
    <property type="project" value="UniProtKB-KW"/>
</dbReference>
<accession>A0A812EZP1</accession>
<dbReference type="FunFam" id="3.40.50.720:FF:000021">
    <property type="entry name" value="D-3-phosphoglycerate dehydrogenase"/>
    <property type="match status" value="1"/>
</dbReference>
<name>A0A812EZP1_9ARCH</name>
<dbReference type="PANTHER" id="PTHR42789">
    <property type="entry name" value="D-ISOMER SPECIFIC 2-HYDROXYACID DEHYDROGENASE FAMILY PROTEIN (AFU_ORTHOLOGUE AFUA_6G10090)"/>
    <property type="match status" value="1"/>
</dbReference>
<dbReference type="InterPro" id="IPR006140">
    <property type="entry name" value="D-isomer_DH_NAD-bd"/>
</dbReference>
<dbReference type="Gene3D" id="3.40.50.720">
    <property type="entry name" value="NAD(P)-binding Rossmann-like Domain"/>
    <property type="match status" value="2"/>
</dbReference>
<dbReference type="Pfam" id="PF00389">
    <property type="entry name" value="2-Hacid_dh"/>
    <property type="match status" value="1"/>
</dbReference>